<dbReference type="GO" id="GO:0005737">
    <property type="term" value="C:cytoplasm"/>
    <property type="evidence" value="ECO:0007669"/>
    <property type="project" value="UniProtKB-ARBA"/>
</dbReference>
<dbReference type="Pfam" id="PF10495">
    <property type="entry name" value="PACT_coil_coil"/>
    <property type="match status" value="1"/>
</dbReference>
<evidence type="ECO:0000256" key="2">
    <source>
        <dbReference type="ARBA" id="ARBA00022490"/>
    </source>
</evidence>
<dbReference type="STRING" id="28743.ENSCVAP00000006242"/>
<dbReference type="GeneTree" id="ENSGT00730000110871"/>
<evidence type="ECO:0000256" key="4">
    <source>
        <dbReference type="ARBA" id="ARBA00023054"/>
    </source>
</evidence>
<accession>A0A3Q2CLR6</accession>
<feature type="domain" description="Pericentrin/AKAP-450 centrosomal targeting" evidence="9">
    <location>
        <begin position="1350"/>
        <end position="1431"/>
    </location>
</feature>
<organism evidence="10 11">
    <name type="scientific">Cyprinodon variegatus</name>
    <name type="common">Sheepshead minnow</name>
    <dbReference type="NCBI Taxonomy" id="28743"/>
    <lineage>
        <taxon>Eukaryota</taxon>
        <taxon>Metazoa</taxon>
        <taxon>Chordata</taxon>
        <taxon>Craniata</taxon>
        <taxon>Vertebrata</taxon>
        <taxon>Euteleostomi</taxon>
        <taxon>Actinopterygii</taxon>
        <taxon>Neopterygii</taxon>
        <taxon>Teleostei</taxon>
        <taxon>Neoteleostei</taxon>
        <taxon>Acanthomorphata</taxon>
        <taxon>Ovalentaria</taxon>
        <taxon>Atherinomorphae</taxon>
        <taxon>Cyprinodontiformes</taxon>
        <taxon>Cyprinodontidae</taxon>
        <taxon>Cyprinodon</taxon>
    </lineage>
</organism>
<keyword evidence="2" id="KW-0963">Cytoplasm</keyword>
<feature type="compositionally biased region" description="Basic and acidic residues" evidence="7">
    <location>
        <begin position="735"/>
        <end position="746"/>
    </location>
</feature>
<evidence type="ECO:0000256" key="1">
    <source>
        <dbReference type="ARBA" id="ARBA00004300"/>
    </source>
</evidence>
<feature type="coiled-coil region" evidence="6">
    <location>
        <begin position="182"/>
        <end position="280"/>
    </location>
</feature>
<dbReference type="PANTHER" id="PTHR44981:SF1">
    <property type="entry name" value="A-KINASE ANCHOR PROTEIN 9"/>
    <property type="match status" value="1"/>
</dbReference>
<dbReference type="GO" id="GO:0060090">
    <property type="term" value="F:molecular adaptor activity"/>
    <property type="evidence" value="ECO:0007669"/>
    <property type="project" value="InterPro"/>
</dbReference>
<dbReference type="OMA" id="QMKAKTH"/>
<dbReference type="Proteomes" id="UP000265020">
    <property type="component" value="Unassembled WGS sequence"/>
</dbReference>
<feature type="region of interest" description="Disordered" evidence="7">
    <location>
        <begin position="414"/>
        <end position="435"/>
    </location>
</feature>
<evidence type="ECO:0000313" key="11">
    <source>
        <dbReference type="Proteomes" id="UP000265020"/>
    </source>
</evidence>
<dbReference type="PANTHER" id="PTHR44981">
    <property type="entry name" value="PERICENTRIN-LIKE PROTEIN, ISOFORM F"/>
    <property type="match status" value="1"/>
</dbReference>
<dbReference type="GO" id="GO:0007165">
    <property type="term" value="P:signal transduction"/>
    <property type="evidence" value="ECO:0007669"/>
    <property type="project" value="InterPro"/>
</dbReference>
<dbReference type="InterPro" id="IPR028745">
    <property type="entry name" value="AKAP9/Pericentrin"/>
</dbReference>
<proteinExistence type="predicted"/>
<dbReference type="Gene3D" id="1.20.1170.10">
    <property type="match status" value="1"/>
</dbReference>
<evidence type="ECO:0000256" key="5">
    <source>
        <dbReference type="ARBA" id="ARBA00023212"/>
    </source>
</evidence>
<evidence type="ECO:0000313" key="10">
    <source>
        <dbReference type="Ensembl" id="ENSCVAP00000006242.1"/>
    </source>
</evidence>
<dbReference type="GO" id="GO:0005813">
    <property type="term" value="C:centrosome"/>
    <property type="evidence" value="ECO:0007669"/>
    <property type="project" value="UniProtKB-SubCell"/>
</dbReference>
<feature type="coiled-coil region" evidence="6">
    <location>
        <begin position="1253"/>
        <end position="1280"/>
    </location>
</feature>
<keyword evidence="5" id="KW-0206">Cytoskeleton</keyword>
<feature type="region of interest" description="Disordered" evidence="7">
    <location>
        <begin position="1"/>
        <end position="23"/>
    </location>
</feature>
<evidence type="ECO:0000256" key="8">
    <source>
        <dbReference type="SAM" id="Phobius"/>
    </source>
</evidence>
<keyword evidence="8" id="KW-0812">Transmembrane</keyword>
<feature type="region of interest" description="Disordered" evidence="7">
    <location>
        <begin position="1447"/>
        <end position="1495"/>
    </location>
</feature>
<reference evidence="10" key="2">
    <citation type="submission" date="2025-09" db="UniProtKB">
        <authorList>
            <consortium name="Ensembl"/>
        </authorList>
    </citation>
    <scope>IDENTIFICATION</scope>
</reference>
<evidence type="ECO:0000256" key="6">
    <source>
        <dbReference type="SAM" id="Coils"/>
    </source>
</evidence>
<feature type="region of interest" description="Disordered" evidence="7">
    <location>
        <begin position="586"/>
        <end position="669"/>
    </location>
</feature>
<dbReference type="InterPro" id="IPR019528">
    <property type="entry name" value="PACT_domain"/>
</dbReference>
<feature type="region of interest" description="Disordered" evidence="7">
    <location>
        <begin position="1161"/>
        <end position="1199"/>
    </location>
</feature>
<evidence type="ECO:0000259" key="9">
    <source>
        <dbReference type="Pfam" id="PF10495"/>
    </source>
</evidence>
<protein>
    <submittedName>
        <fullName evidence="10">A kinase (PRKA) anchor protein 9</fullName>
    </submittedName>
</protein>
<keyword evidence="3" id="KW-0597">Phosphoprotein</keyword>
<feature type="compositionally biased region" description="Basic and acidic residues" evidence="7">
    <location>
        <begin position="1187"/>
        <end position="1199"/>
    </location>
</feature>
<keyword evidence="4 6" id="KW-0175">Coiled coil</keyword>
<keyword evidence="8" id="KW-1133">Transmembrane helix</keyword>
<keyword evidence="11" id="KW-1185">Reference proteome</keyword>
<feature type="region of interest" description="Disordered" evidence="7">
    <location>
        <begin position="727"/>
        <end position="783"/>
    </location>
</feature>
<feature type="transmembrane region" description="Helical" evidence="8">
    <location>
        <begin position="142"/>
        <end position="165"/>
    </location>
</feature>
<dbReference type="Ensembl" id="ENSCVAT00000005336.1">
    <property type="protein sequence ID" value="ENSCVAP00000006242.1"/>
    <property type="gene ID" value="ENSCVAG00000007807.1"/>
</dbReference>
<evidence type="ECO:0000256" key="3">
    <source>
        <dbReference type="ARBA" id="ARBA00022553"/>
    </source>
</evidence>
<feature type="compositionally biased region" description="Polar residues" evidence="7">
    <location>
        <begin position="621"/>
        <end position="638"/>
    </location>
</feature>
<reference evidence="10" key="1">
    <citation type="submission" date="2025-08" db="UniProtKB">
        <authorList>
            <consortium name="Ensembl"/>
        </authorList>
    </citation>
    <scope>IDENTIFICATION</scope>
</reference>
<evidence type="ECO:0000256" key="7">
    <source>
        <dbReference type="SAM" id="MobiDB-lite"/>
    </source>
</evidence>
<name>A0A3Q2CLR6_CYPVA</name>
<feature type="compositionally biased region" description="Polar residues" evidence="7">
    <location>
        <begin position="646"/>
        <end position="665"/>
    </location>
</feature>
<comment type="subcellular location">
    <subcellularLocation>
        <location evidence="1">Cytoplasm</location>
        <location evidence="1">Cytoskeleton</location>
        <location evidence="1">Microtubule organizing center</location>
        <location evidence="1">Centrosome</location>
    </subcellularLocation>
</comment>
<keyword evidence="8" id="KW-0472">Membrane</keyword>
<sequence>SQVEQKKQHASISETRHSTLEAQLQTEREALERKEKEICNLEEQLEQFREELENKSEEVQQLHMQLEIQRKEISSQQQFVETRDSMLQVMEEKDREIALLNAQISKLQHMETASDNKVTQHAHTKYSQSPVSLTHCSINIHLCVFLGSCFILFCSSLLPCLFYFLHGKLLDTYLRLKQSAAALAETENTESAESELEEALREKTAGVVVLQAEVQALEQSAASRMEELGLRIQELEDLVVEKVSEINRCQALVEQTQSFADDLQKKVSALEESVREKAAEAVVSQATLEAFQQQQRSEGTTQQQEMEKQPAPAVYEFGDFGIPKMDLSSMGHAQQAPRGKVVHLTEKLRDLEVGLSGMQKDQELQKQLLSSSEEEVLEYERRLAVLMDLLSQMKDGADLSQLLQELQEAKREAASAKEELNLSREHQEKLQEDAQAREVSMSELREELEEMRSSVDSTKEELTKYQQQNEKLQEDIQAREVLFSEQRKELQEISSSLDVSKEELSKYQLRNEELCKEVQAQEVSLSKLKEELQEMKRSLDASKEELAKYQQHNEKLLEEQNEKLVEELRIRELSISSLKKELQEAQPAFSASSTSTAQPKRKGGKQQAAKGGAPKEKQSLSRKNSSQKPQSLQSNSSSDHQHEATTDSFTQTEPFQMTDLSQSAAKEQMEEVIGEFEEKIAQMQELHAAEILDMEARHISESENLRRDTQALEDECKGLKAVIDKLYSTEVPPSRQDRPASHKDGYTSDSSSDYSQRTGLDLPSLQQEFRTTPEGARREADDPLPDRIKMLLREVHQEGMQVLSLSELPLSEGEPSSQFNVDGWVKERDALLATVQSLKILISQMQTHTVGADWRAELLDAVRQVFVRERSVLKSALYSQLDLLDTSDAIVHLNQLERRLAEQDAHHREAMGSLHTAERSSLISEIQQLRGQLEMLHQGKPVILMIHLSERLFNSGNLSVKLKLCSFIPAFSHFPLDRLYFFYCLGANPGLSSAADQNTKEQRGAAADGAAEVDRLISEEVKAELSQTKLELETTRKAQHKHLQELDTLRAEVSQRAAEVDALNDELMEEKRRSRDLQWAVEKERCRSGRDEESKREELEDLQLALDEQKAHVDQLTQTLEQERQASSQLSQKAEEDHLSLQRRLQELEVQLETERAKALEMSSALGRERELRTSISSDGGRSSEVGAHEDRREPEREGSLLERLQRELDDKHTQLIICLPQSVSLLAGGSSSSSNNLTERLLRQNAELTGFVSRLTEEKNELRNHTLRLEEELRRYRQAGVGSADNVGAETLLSQEREAWTREKLRLEKALHLSQSQVARLRGEIRSDTLREISGPESDNSALKRMYGKYLRSESFRKALIYQKKYLLLLLGGFQECEEATLSLLSRMGGQPSLSSLESYSQRRRGLTRFRSAVRVSIALSRMRFLVKRWHKATGVTSTVSCSINKNGTGSDVRDSPYLQPGGLDTYRDRGGGVSSSRGRSGRESPRSGFSGSQHRFHMAADHGALTCSHLQSYDPDRALTDYISRLEALQRRLGSVTSDLWYHIKFRF</sequence>